<feature type="signal peptide" evidence="2">
    <location>
        <begin position="1"/>
        <end position="26"/>
    </location>
</feature>
<keyword evidence="1" id="KW-1133">Transmembrane helix</keyword>
<dbReference type="Proteomes" id="UP000008672">
    <property type="component" value="Unassembled WGS sequence"/>
</dbReference>
<dbReference type="Bgee" id="ENSLACG00000018510">
    <property type="expression patterns" value="Expressed in pectoral fin and 2 other cell types or tissues"/>
</dbReference>
<name>H3BGP8_LATCH</name>
<accession>H3BGP8</accession>
<keyword evidence="4" id="KW-1185">Reference proteome</keyword>
<keyword evidence="1" id="KW-0812">Transmembrane</keyword>
<dbReference type="eggNOG" id="ENOG502RZJD">
    <property type="taxonomic scope" value="Eukaryota"/>
</dbReference>
<reference evidence="4" key="1">
    <citation type="submission" date="2011-08" db="EMBL/GenBank/DDBJ databases">
        <title>The draft genome of Latimeria chalumnae.</title>
        <authorList>
            <person name="Di Palma F."/>
            <person name="Alfoldi J."/>
            <person name="Johnson J."/>
            <person name="Berlin A."/>
            <person name="Gnerre S."/>
            <person name="Jaffe D."/>
            <person name="MacCallum I."/>
            <person name="Young S."/>
            <person name="Walker B.J."/>
            <person name="Lander E."/>
            <person name="Lindblad-Toh K."/>
        </authorList>
    </citation>
    <scope>NUCLEOTIDE SEQUENCE [LARGE SCALE GENOMIC DNA]</scope>
    <source>
        <strain evidence="4">Wild caught</strain>
    </source>
</reference>
<feature type="transmembrane region" description="Helical" evidence="1">
    <location>
        <begin position="203"/>
        <end position="226"/>
    </location>
</feature>
<keyword evidence="1" id="KW-0472">Membrane</keyword>
<dbReference type="GO" id="GO:0016020">
    <property type="term" value="C:membrane"/>
    <property type="evidence" value="ECO:0007669"/>
    <property type="project" value="TreeGrafter"/>
</dbReference>
<dbReference type="Ensembl" id="ENSLACT00000021209.1">
    <property type="protein sequence ID" value="ENSLACP00000021069.1"/>
    <property type="gene ID" value="ENSLACG00000018510.1"/>
</dbReference>
<dbReference type="FunCoup" id="H3BGP8">
    <property type="interactions" value="301"/>
</dbReference>
<organism evidence="3 4">
    <name type="scientific">Latimeria chalumnae</name>
    <name type="common">Coelacanth</name>
    <dbReference type="NCBI Taxonomy" id="7897"/>
    <lineage>
        <taxon>Eukaryota</taxon>
        <taxon>Metazoa</taxon>
        <taxon>Chordata</taxon>
        <taxon>Craniata</taxon>
        <taxon>Vertebrata</taxon>
        <taxon>Euteleostomi</taxon>
        <taxon>Coelacanthiformes</taxon>
        <taxon>Coelacanthidae</taxon>
        <taxon>Latimeria</taxon>
    </lineage>
</organism>
<dbReference type="AlphaFoldDB" id="H3BGP8"/>
<protein>
    <recommendedName>
        <fullName evidence="5">Uroplakin 3B</fullName>
    </recommendedName>
</protein>
<dbReference type="PANTHER" id="PTHR15446:SF2">
    <property type="entry name" value="UROPLAKIN-3B-LIKE PROTEIN 1-RELATED"/>
    <property type="match status" value="1"/>
</dbReference>
<dbReference type="InParanoid" id="H3BGP8"/>
<dbReference type="STRING" id="7897.ENSLACP00000021069"/>
<dbReference type="HOGENOM" id="CLU_082608_2_0_1"/>
<reference evidence="3" key="3">
    <citation type="submission" date="2025-09" db="UniProtKB">
        <authorList>
            <consortium name="Ensembl"/>
        </authorList>
    </citation>
    <scope>IDENTIFICATION</scope>
</reference>
<dbReference type="InterPro" id="IPR024831">
    <property type="entry name" value="Uroplakin-3"/>
</dbReference>
<keyword evidence="2" id="KW-0732">Signal</keyword>
<reference evidence="3" key="2">
    <citation type="submission" date="2025-08" db="UniProtKB">
        <authorList>
            <consortium name="Ensembl"/>
        </authorList>
    </citation>
    <scope>IDENTIFICATION</scope>
</reference>
<sequence length="229" mass="25338">LICAYMHHPCFLQLLLHFLTLQMGFSCDNVPYLPEVAFNNVAGSVTATTFTLQQPRCIFKDVFSSCPLCQLWVAVATEKGANNLITTVGRPVTFAGYQKLSQRGYYFTMRSSKDLYKCVENDDKVRVLRLGADTSCPQSIGESDCNGPLPDSGSYSRARFLIVDSQSGNMLKAQSQWSKSIQLKRPKDPASIDTWPGKRTGGMVVVTTILVILLAILLLLFIVALITAW</sequence>
<proteinExistence type="predicted"/>
<dbReference type="PANTHER" id="PTHR15446">
    <property type="entry name" value="UROPLAKIN III"/>
    <property type="match status" value="1"/>
</dbReference>
<evidence type="ECO:0000313" key="3">
    <source>
        <dbReference type="Ensembl" id="ENSLACP00000021069.1"/>
    </source>
</evidence>
<dbReference type="OMA" id="YKTHYSS"/>
<dbReference type="EMBL" id="AFYH01004438">
    <property type="status" value="NOT_ANNOTATED_CDS"/>
    <property type="molecule type" value="Genomic_DNA"/>
</dbReference>
<evidence type="ECO:0000313" key="4">
    <source>
        <dbReference type="Proteomes" id="UP000008672"/>
    </source>
</evidence>
<evidence type="ECO:0000256" key="2">
    <source>
        <dbReference type="SAM" id="SignalP"/>
    </source>
</evidence>
<feature type="chain" id="PRO_5003580102" description="Uroplakin 3B" evidence="2">
    <location>
        <begin position="27"/>
        <end position="229"/>
    </location>
</feature>
<dbReference type="GeneTree" id="ENSGT00940000153392"/>
<evidence type="ECO:0008006" key="5">
    <source>
        <dbReference type="Google" id="ProtNLM"/>
    </source>
</evidence>
<evidence type="ECO:0000256" key="1">
    <source>
        <dbReference type="SAM" id="Phobius"/>
    </source>
</evidence>